<sequence length="91" mass="10244">TNAMKNDSQNRCKRQSGNTCFLTPEGHEGPFYWNSTYNRANMTEDRQGIPLILRIKVIEAATCQPIPKAAVDIWHCDVQGVYSHFLNSSTG</sequence>
<protein>
    <recommendedName>
        <fullName evidence="1">Intradiol ring-cleavage dioxygenases domain-containing protein</fullName>
    </recommendedName>
</protein>
<dbReference type="PANTHER" id="PTHR34315">
    <property type="match status" value="1"/>
</dbReference>
<dbReference type="SUPFAM" id="SSF49482">
    <property type="entry name" value="Aromatic compound dioxygenase"/>
    <property type="match status" value="1"/>
</dbReference>
<feature type="non-terminal residue" evidence="2">
    <location>
        <position position="91"/>
    </location>
</feature>
<dbReference type="GO" id="GO:0016702">
    <property type="term" value="F:oxidoreductase activity, acting on single donors with incorporation of molecular oxygen, incorporation of two atoms of oxygen"/>
    <property type="evidence" value="ECO:0007669"/>
    <property type="project" value="InterPro"/>
</dbReference>
<gene>
    <name evidence="2" type="ORF">OXD698_LOCUS51329</name>
</gene>
<evidence type="ECO:0000313" key="3">
    <source>
        <dbReference type="Proteomes" id="UP000663844"/>
    </source>
</evidence>
<evidence type="ECO:0000313" key="2">
    <source>
        <dbReference type="EMBL" id="CAF4398551.1"/>
    </source>
</evidence>
<dbReference type="EMBL" id="CAJOAZ010026142">
    <property type="protein sequence ID" value="CAF4398551.1"/>
    <property type="molecule type" value="Genomic_DNA"/>
</dbReference>
<dbReference type="Pfam" id="PF00775">
    <property type="entry name" value="Dioxygenase_C"/>
    <property type="match status" value="1"/>
</dbReference>
<dbReference type="PANTHER" id="PTHR34315:SF1">
    <property type="entry name" value="INTRADIOL RING-CLEAVAGE DIOXYGENASES DOMAIN-CONTAINING PROTEIN-RELATED"/>
    <property type="match status" value="1"/>
</dbReference>
<proteinExistence type="predicted"/>
<evidence type="ECO:0000259" key="1">
    <source>
        <dbReference type="Pfam" id="PF00775"/>
    </source>
</evidence>
<dbReference type="GO" id="GO:0008199">
    <property type="term" value="F:ferric iron binding"/>
    <property type="evidence" value="ECO:0007669"/>
    <property type="project" value="InterPro"/>
</dbReference>
<comment type="caution">
    <text evidence="2">The sequence shown here is derived from an EMBL/GenBank/DDBJ whole genome shotgun (WGS) entry which is preliminary data.</text>
</comment>
<dbReference type="InterPro" id="IPR015889">
    <property type="entry name" value="Intradiol_dOase_core"/>
</dbReference>
<dbReference type="AlphaFoldDB" id="A0A820NZ76"/>
<organism evidence="2 3">
    <name type="scientific">Adineta steineri</name>
    <dbReference type="NCBI Taxonomy" id="433720"/>
    <lineage>
        <taxon>Eukaryota</taxon>
        <taxon>Metazoa</taxon>
        <taxon>Spiralia</taxon>
        <taxon>Gnathifera</taxon>
        <taxon>Rotifera</taxon>
        <taxon>Eurotatoria</taxon>
        <taxon>Bdelloidea</taxon>
        <taxon>Adinetida</taxon>
        <taxon>Adinetidae</taxon>
        <taxon>Adineta</taxon>
    </lineage>
</organism>
<reference evidence="2" key="1">
    <citation type="submission" date="2021-02" db="EMBL/GenBank/DDBJ databases">
        <authorList>
            <person name="Nowell W R."/>
        </authorList>
    </citation>
    <scope>NUCLEOTIDE SEQUENCE</scope>
</reference>
<dbReference type="InterPro" id="IPR000627">
    <property type="entry name" value="Intradiol_dOase_C"/>
</dbReference>
<dbReference type="Gene3D" id="2.60.130.10">
    <property type="entry name" value="Aromatic compound dioxygenase"/>
    <property type="match status" value="1"/>
</dbReference>
<accession>A0A820NZ76</accession>
<feature type="domain" description="Intradiol ring-cleavage dioxygenases" evidence="1">
    <location>
        <begin position="38"/>
        <end position="87"/>
    </location>
</feature>
<name>A0A820NZ76_9BILA</name>
<feature type="non-terminal residue" evidence="2">
    <location>
        <position position="1"/>
    </location>
</feature>
<dbReference type="Proteomes" id="UP000663844">
    <property type="component" value="Unassembled WGS sequence"/>
</dbReference>